<dbReference type="InterPro" id="IPR005483">
    <property type="entry name" value="CPSase_dom"/>
</dbReference>
<dbReference type="FunFam" id="1.10.1030.10:FF:000002">
    <property type="entry name" value="Carbamoyl-phosphate synthase large chain"/>
    <property type="match status" value="1"/>
</dbReference>
<keyword evidence="14" id="KW-0460">Magnesium</keyword>
<evidence type="ECO:0000256" key="1">
    <source>
        <dbReference type="ARBA" id="ARBA00001936"/>
    </source>
</evidence>
<dbReference type="InterPro" id="IPR058047">
    <property type="entry name" value="CPSase_preATP-grasp"/>
</dbReference>
<evidence type="ECO:0000256" key="19">
    <source>
        <dbReference type="ARBA" id="ARBA00044063"/>
    </source>
</evidence>
<dbReference type="FunFam" id="3.30.470.20:FF:000001">
    <property type="entry name" value="Carbamoyl-phosphate synthase large chain"/>
    <property type="match status" value="1"/>
</dbReference>
<dbReference type="NCBIfam" id="NF003671">
    <property type="entry name" value="PRK05294.1"/>
    <property type="match status" value="1"/>
</dbReference>
<keyword evidence="12 26" id="KW-0547">Nucleotide-binding</keyword>
<dbReference type="FunFam" id="3.30.1490.20:FF:000001">
    <property type="entry name" value="Carbamoyl-phosphate synthase large chain"/>
    <property type="match status" value="1"/>
</dbReference>
<evidence type="ECO:0000256" key="12">
    <source>
        <dbReference type="ARBA" id="ARBA00022741"/>
    </source>
</evidence>
<dbReference type="InterPro" id="IPR011761">
    <property type="entry name" value="ATP-grasp"/>
</dbReference>
<evidence type="ECO:0000256" key="2">
    <source>
        <dbReference type="ARBA" id="ARBA00001947"/>
    </source>
</evidence>
<evidence type="ECO:0000256" key="24">
    <source>
        <dbReference type="ARBA" id="ARBA00048816"/>
    </source>
</evidence>
<dbReference type="Gene3D" id="3.40.50.20">
    <property type="match status" value="2"/>
</dbReference>
<evidence type="ECO:0000256" key="17">
    <source>
        <dbReference type="ARBA" id="ARBA00023211"/>
    </source>
</evidence>
<evidence type="ECO:0000256" key="8">
    <source>
        <dbReference type="ARBA" id="ARBA00022598"/>
    </source>
</evidence>
<evidence type="ECO:0000256" key="9">
    <source>
        <dbReference type="ARBA" id="ARBA00022605"/>
    </source>
</evidence>
<dbReference type="PANTHER" id="PTHR11405">
    <property type="entry name" value="CARBAMOYLTRANSFERASE FAMILY MEMBER"/>
    <property type="match status" value="1"/>
</dbReference>
<dbReference type="FunFam" id="3.30.470.20:FF:000004">
    <property type="entry name" value="Carbamoyl-phosphate synthase (glutamine-hydrolyzing)"/>
    <property type="match status" value="1"/>
</dbReference>
<dbReference type="FunFam" id="3.40.50.20:FF:000001">
    <property type="entry name" value="Carbamoyl-phosphate synthase large chain"/>
    <property type="match status" value="1"/>
</dbReference>
<comment type="catalytic activity">
    <reaction evidence="23">
        <text>hydrogencarbonate + NH4(+) + 2 ATP = carbamoyl phosphate + 2 ADP + phosphate + 2 H(+)</text>
        <dbReference type="Rhea" id="RHEA:18029"/>
        <dbReference type="ChEBI" id="CHEBI:15378"/>
        <dbReference type="ChEBI" id="CHEBI:17544"/>
        <dbReference type="ChEBI" id="CHEBI:28938"/>
        <dbReference type="ChEBI" id="CHEBI:30616"/>
        <dbReference type="ChEBI" id="CHEBI:43474"/>
        <dbReference type="ChEBI" id="CHEBI:58228"/>
        <dbReference type="ChEBI" id="CHEBI:456216"/>
        <dbReference type="EC" id="6.3.4.16"/>
    </reaction>
</comment>
<dbReference type="Gene3D" id="3.30.470.20">
    <property type="entry name" value="ATP-grasp fold, B domain"/>
    <property type="match status" value="2"/>
</dbReference>
<dbReference type="GO" id="GO:0006526">
    <property type="term" value="P:L-arginine biosynthetic process"/>
    <property type="evidence" value="ECO:0007669"/>
    <property type="project" value="UniProtKB-KW"/>
</dbReference>
<dbReference type="GO" id="GO:0004088">
    <property type="term" value="F:carbamoyl-phosphate synthase (glutamine-hydrolyzing) activity"/>
    <property type="evidence" value="ECO:0007669"/>
    <property type="project" value="UniProtKB-EC"/>
</dbReference>
<evidence type="ECO:0000256" key="6">
    <source>
        <dbReference type="ARBA" id="ARBA00012738"/>
    </source>
</evidence>
<dbReference type="PROSITE" id="PS00867">
    <property type="entry name" value="CPSASE_2"/>
    <property type="match status" value="2"/>
</dbReference>
<comment type="cofactor">
    <cofactor evidence="1">
        <name>Mn(2+)</name>
        <dbReference type="ChEBI" id="CHEBI:29035"/>
    </cofactor>
</comment>
<dbReference type="EC" id="6.3.5.5" evidence="6"/>
<evidence type="ECO:0000313" key="29">
    <source>
        <dbReference type="EMBL" id="POS74566.1"/>
    </source>
</evidence>
<evidence type="ECO:0000256" key="21">
    <source>
        <dbReference type="ARBA" id="ARBA00044318"/>
    </source>
</evidence>
<dbReference type="PROSITE" id="PS00866">
    <property type="entry name" value="CPSASE_1"/>
    <property type="match status" value="2"/>
</dbReference>
<feature type="domain" description="MGS-like" evidence="28">
    <location>
        <begin position="1075"/>
        <end position="1224"/>
    </location>
</feature>
<evidence type="ECO:0000256" key="5">
    <source>
        <dbReference type="ARBA" id="ARBA00009799"/>
    </source>
</evidence>
<dbReference type="GO" id="GO:0004087">
    <property type="term" value="F:carbamoyl-phosphate synthase (ammonia) activity"/>
    <property type="evidence" value="ECO:0007669"/>
    <property type="project" value="UniProtKB-EC"/>
</dbReference>
<evidence type="ECO:0000256" key="15">
    <source>
        <dbReference type="ARBA" id="ARBA00022975"/>
    </source>
</evidence>
<evidence type="ECO:0000256" key="10">
    <source>
        <dbReference type="ARBA" id="ARBA00022723"/>
    </source>
</evidence>
<evidence type="ECO:0000256" key="25">
    <source>
        <dbReference type="ARBA" id="ARBA00068891"/>
    </source>
</evidence>
<dbReference type="InterPro" id="IPR013815">
    <property type="entry name" value="ATP_grasp_subdomain_1"/>
</dbReference>
<evidence type="ECO:0000256" key="13">
    <source>
        <dbReference type="ARBA" id="ARBA00022840"/>
    </source>
</evidence>
<dbReference type="Proteomes" id="UP000094444">
    <property type="component" value="Unassembled WGS sequence"/>
</dbReference>
<comment type="catalytic activity">
    <reaction evidence="24">
        <text>hydrogencarbonate + L-glutamine + 2 ATP + H2O = carbamoyl phosphate + L-glutamate + 2 ADP + phosphate + 2 H(+)</text>
        <dbReference type="Rhea" id="RHEA:18633"/>
        <dbReference type="ChEBI" id="CHEBI:15377"/>
        <dbReference type="ChEBI" id="CHEBI:15378"/>
        <dbReference type="ChEBI" id="CHEBI:17544"/>
        <dbReference type="ChEBI" id="CHEBI:29985"/>
        <dbReference type="ChEBI" id="CHEBI:30616"/>
        <dbReference type="ChEBI" id="CHEBI:43474"/>
        <dbReference type="ChEBI" id="CHEBI:58228"/>
        <dbReference type="ChEBI" id="CHEBI:58359"/>
        <dbReference type="ChEBI" id="CHEBI:456216"/>
        <dbReference type="EC" id="6.3.5.5"/>
    </reaction>
</comment>
<dbReference type="PROSITE" id="PS51855">
    <property type="entry name" value="MGS"/>
    <property type="match status" value="1"/>
</dbReference>
<gene>
    <name evidence="29" type="ORF">DHEL01_v207043</name>
</gene>
<keyword evidence="13 26" id="KW-0067">ATP-binding</keyword>
<protein>
    <recommendedName>
        <fullName evidence="25">Carbamoyl phosphate synthase arginine-specific large chain, mitochondrial</fullName>
        <ecNumber evidence="19">6.3.4.16</ecNumber>
        <ecNumber evidence="6">6.3.5.5</ecNumber>
    </recommendedName>
    <alternativeName>
        <fullName evidence="21">Ammonium-dependent carbamoyl phosphate synthetase</fullName>
    </alternativeName>
    <alternativeName>
        <fullName evidence="20">Arginine-specific carbamoyl phosphate synthetase, ammonia chain</fullName>
    </alternativeName>
    <alternativeName>
        <fullName evidence="22">Glutamine-dependent carbamoyl phosphate synthetase</fullName>
    </alternativeName>
</protein>
<dbReference type="Pfam" id="PF25596">
    <property type="entry name" value="CPSase_L_D1"/>
    <property type="match status" value="3"/>
</dbReference>
<dbReference type="FunCoup" id="A0A2P5HWG2">
    <property type="interactions" value="440"/>
</dbReference>
<keyword evidence="8" id="KW-0436">Ligase</keyword>
<dbReference type="CDD" id="cd01423">
    <property type="entry name" value="MGS_CPS_I_III"/>
    <property type="match status" value="1"/>
</dbReference>
<evidence type="ECO:0000256" key="23">
    <source>
        <dbReference type="ARBA" id="ARBA00047359"/>
    </source>
</evidence>
<keyword evidence="11" id="KW-0677">Repeat</keyword>
<dbReference type="EC" id="6.3.4.16" evidence="19"/>
<reference evidence="29" key="1">
    <citation type="submission" date="2017-09" db="EMBL/GenBank/DDBJ databases">
        <title>Polyketide synthases of a Diaporthe helianthi virulent isolate.</title>
        <authorList>
            <person name="Baroncelli R."/>
        </authorList>
    </citation>
    <scope>NUCLEOTIDE SEQUENCE [LARGE SCALE GENOMIC DNA]</scope>
    <source>
        <strain evidence="29">7/96</strain>
    </source>
</reference>
<evidence type="ECO:0000313" key="30">
    <source>
        <dbReference type="Proteomes" id="UP000094444"/>
    </source>
</evidence>
<dbReference type="FunFam" id="3.40.50.1380:FF:000015">
    <property type="entry name" value="Carbamoyl-phosphate synthase arginine-specific large chain"/>
    <property type="match status" value="1"/>
</dbReference>
<dbReference type="STRING" id="158607.A0A2P5HWG2"/>
<keyword evidence="10" id="KW-0479">Metal-binding</keyword>
<comment type="caution">
    <text evidence="29">The sequence shown here is derived from an EMBL/GenBank/DDBJ whole genome shotgun (WGS) entry which is preliminary data.</text>
</comment>
<dbReference type="SUPFAM" id="SSF52440">
    <property type="entry name" value="PreATP-grasp domain"/>
    <property type="match status" value="2"/>
</dbReference>
<comment type="subcellular location">
    <subcellularLocation>
        <location evidence="3">Mitochondrion</location>
    </subcellularLocation>
</comment>
<keyword evidence="17" id="KW-0464">Manganese</keyword>
<keyword evidence="9" id="KW-0028">Amino-acid biosynthesis</keyword>
<dbReference type="InParanoid" id="A0A2P5HWG2"/>
<dbReference type="Gene3D" id="3.40.50.1380">
    <property type="entry name" value="Methylglyoxal synthase-like domain"/>
    <property type="match status" value="1"/>
</dbReference>
<keyword evidence="7" id="KW-0055">Arginine biosynthesis</keyword>
<comment type="pathway">
    <text evidence="4">Amino-acid biosynthesis; L-arginine biosynthesis; carbamoyl phosphate from bicarbonate: step 1/1.</text>
</comment>
<dbReference type="SUPFAM" id="SSF52335">
    <property type="entry name" value="Methylglyoxal synthase-like"/>
    <property type="match status" value="1"/>
</dbReference>
<evidence type="ECO:0000256" key="11">
    <source>
        <dbReference type="ARBA" id="ARBA00022737"/>
    </source>
</evidence>
<dbReference type="SUPFAM" id="SSF56059">
    <property type="entry name" value="Glutathione synthetase ATP-binding domain-like"/>
    <property type="match status" value="2"/>
</dbReference>
<evidence type="ECO:0000256" key="4">
    <source>
        <dbReference type="ARBA" id="ARBA00005077"/>
    </source>
</evidence>
<evidence type="ECO:0000256" key="3">
    <source>
        <dbReference type="ARBA" id="ARBA00004173"/>
    </source>
</evidence>
<evidence type="ECO:0000256" key="26">
    <source>
        <dbReference type="PROSITE-ProRule" id="PRU00409"/>
    </source>
</evidence>
<evidence type="ECO:0000259" key="27">
    <source>
        <dbReference type="PROSITE" id="PS50975"/>
    </source>
</evidence>
<dbReference type="Pfam" id="PF02787">
    <property type="entry name" value="CPSase_L_D3"/>
    <property type="match status" value="1"/>
</dbReference>
<comment type="similarity">
    <text evidence="5">Belongs to the CarB family.</text>
</comment>
<dbReference type="Pfam" id="PF02786">
    <property type="entry name" value="CPSase_L_D2"/>
    <property type="match status" value="2"/>
</dbReference>
<dbReference type="InterPro" id="IPR016185">
    <property type="entry name" value="PreATP-grasp_dom_sf"/>
</dbReference>
<dbReference type="GO" id="GO:0005524">
    <property type="term" value="F:ATP binding"/>
    <property type="evidence" value="ECO:0007669"/>
    <property type="project" value="UniProtKB-UniRule"/>
</dbReference>
<dbReference type="GO" id="GO:0006221">
    <property type="term" value="P:pyrimidine nucleotide biosynthetic process"/>
    <property type="evidence" value="ECO:0007669"/>
    <property type="project" value="UniProtKB-KW"/>
</dbReference>
<dbReference type="SUPFAM" id="SSF48108">
    <property type="entry name" value="Carbamoyl phosphate synthetase, large subunit connection domain"/>
    <property type="match status" value="1"/>
</dbReference>
<keyword evidence="16" id="KW-0496">Mitochondrion</keyword>
<evidence type="ECO:0000256" key="18">
    <source>
        <dbReference type="ARBA" id="ARBA00044031"/>
    </source>
</evidence>
<dbReference type="PRINTS" id="PR00098">
    <property type="entry name" value="CPSASE"/>
</dbReference>
<evidence type="ECO:0000256" key="16">
    <source>
        <dbReference type="ARBA" id="ARBA00023128"/>
    </source>
</evidence>
<keyword evidence="15" id="KW-0665">Pyrimidine biosynthesis</keyword>
<evidence type="ECO:0000256" key="7">
    <source>
        <dbReference type="ARBA" id="ARBA00022571"/>
    </source>
</evidence>
<dbReference type="GO" id="GO:0046872">
    <property type="term" value="F:metal ion binding"/>
    <property type="evidence" value="ECO:0007669"/>
    <property type="project" value="UniProtKB-KW"/>
</dbReference>
<dbReference type="FunFam" id="3.40.50.20:FF:000002">
    <property type="entry name" value="Carbamoyl-phosphate synthase large chain"/>
    <property type="match status" value="1"/>
</dbReference>
<organism evidence="29 30">
    <name type="scientific">Diaporthe helianthi</name>
    <dbReference type="NCBI Taxonomy" id="158607"/>
    <lineage>
        <taxon>Eukaryota</taxon>
        <taxon>Fungi</taxon>
        <taxon>Dikarya</taxon>
        <taxon>Ascomycota</taxon>
        <taxon>Pezizomycotina</taxon>
        <taxon>Sordariomycetes</taxon>
        <taxon>Sordariomycetidae</taxon>
        <taxon>Diaporthales</taxon>
        <taxon>Diaporthaceae</taxon>
        <taxon>Diaporthe</taxon>
    </lineage>
</organism>
<dbReference type="InterPro" id="IPR005479">
    <property type="entry name" value="CPAse_ATP-bd"/>
</dbReference>
<dbReference type="EMBL" id="MAVT02000608">
    <property type="protein sequence ID" value="POS74566.1"/>
    <property type="molecule type" value="Genomic_DNA"/>
</dbReference>
<dbReference type="InterPro" id="IPR036897">
    <property type="entry name" value="CarbamoylP_synth_lsu_oligo_sf"/>
</dbReference>
<comment type="cofactor">
    <cofactor evidence="2">
        <name>Zn(2+)</name>
        <dbReference type="ChEBI" id="CHEBI:29105"/>
    </cofactor>
</comment>
<proteinExistence type="inferred from homology"/>
<dbReference type="InterPro" id="IPR011607">
    <property type="entry name" value="MGS-like_dom"/>
</dbReference>
<dbReference type="InterPro" id="IPR005480">
    <property type="entry name" value="CPSase_lsu_oligo"/>
</dbReference>
<dbReference type="OrthoDB" id="1924069at2759"/>
<dbReference type="AlphaFoldDB" id="A0A2P5HWG2"/>
<evidence type="ECO:0000259" key="28">
    <source>
        <dbReference type="PROSITE" id="PS51855"/>
    </source>
</evidence>
<dbReference type="GO" id="GO:0005739">
    <property type="term" value="C:mitochondrion"/>
    <property type="evidence" value="ECO:0007669"/>
    <property type="project" value="UniProtKB-SubCell"/>
</dbReference>
<comment type="subunit">
    <text evidence="18">Heterodimer composed of 2 chains; the small (or glutamine) chain promotes the hydrolysis of glutamine to ammonia, which is used by the large (or ammonia) chain to synthesize carbamoyl phosphate.</text>
</comment>
<dbReference type="SMART" id="SM01096">
    <property type="entry name" value="CPSase_L_D3"/>
    <property type="match status" value="1"/>
</dbReference>
<dbReference type="PANTHER" id="PTHR11405:SF53">
    <property type="entry name" value="CARBAMOYL-PHOSPHATE SYNTHASE [AMMONIA], MITOCHONDRIAL"/>
    <property type="match status" value="1"/>
</dbReference>
<dbReference type="PROSITE" id="PS50975">
    <property type="entry name" value="ATP_GRASP"/>
    <property type="match status" value="2"/>
</dbReference>
<accession>A0A2P5HWG2</accession>
<dbReference type="Gene3D" id="1.10.1030.10">
    <property type="entry name" value="Carbamoyl-phosphate synthetase, large subunit oligomerisation domain"/>
    <property type="match status" value="1"/>
</dbReference>
<feature type="domain" description="ATP-grasp" evidence="27">
    <location>
        <begin position="810"/>
        <end position="1007"/>
    </location>
</feature>
<evidence type="ECO:0000256" key="14">
    <source>
        <dbReference type="ARBA" id="ARBA00022842"/>
    </source>
</evidence>
<evidence type="ECO:0000256" key="22">
    <source>
        <dbReference type="ARBA" id="ARBA00044334"/>
    </source>
</evidence>
<sequence>MAPIALAARTPALLRNTTRRAPVSAAHSIRNFTVANSNTSARLQAQAQQLVQKRNFVSSARCLAAAATQSAPNPKAYLESGVVKPKKNVDVKKVLVIGSGGLAIGQAGEFDYSGSQALKALKEAGVASVLINPNIATIQTNHFIADEIYYRKCVPPIKRSTVHSSDMTFLRLPVTPEYVTYVIERERPDGIFLSFGGQTALNLGVQMQKMGIFEKYGVKVLGTSVRTLELSEDRDLFARALDEINIPIARSIAVNTVEEAIDAANNIGYPLIIRAAYALGGLGSGFVNNEEELRNMAARSLTLSPQILVEKSLKGWKEVEYEVVRDADNNCITVCNMENFDPLGIHTGDSIVVAPSQTLSDEEYHMLRSAAIKIVRHLGVVGECNVQYALQPDGLDYRVIEVNARLSRSSALASKATAFPLAYTAAKIGLGHSLPELPNVVTKTTTANFEPSLDYIVTKIPRWDLAKFQHVKRDIGSAMKSVGEVMAIGRTFEESFQKAIRQVDPKFVGFQGDKFEDLDFELQNPTDRRWLAVGQAMLHENYSVDRVHELTKIDKWFLYKLQNIVDMTKELQAIGSLEDLKKDIVHKAKKLGFSDKQIANAVHSTEDKVRSLRLEYGIRPWVKRIDTLAAEFPVSITFHQSRIPIFRVLKCSRMQQHFRILSGTNLHKADTNYLYTTYNASTHDVTFEEKGTVVLGSGVYRIGSSVEFDWCAVSATQALRKMGHKTVMINYNPETYSTDFDTADKLYFEELSYERVMDIYELENASGVVVSVGGQLPQNIALRLQETGKANVLGTDPKDIDKAEDRQKFSAILDSIGLDQPAWKELTSVREAEQFAEQVGYPVLVRPSYVLSGAAMTVIRSKDELKDKLEAASNVSPDHPVVISKFIEGAEEIDVDGVASQGKLIVHAVSEHVEQAGVHSGDATLVLPPQGLDDKIMARVKEIAEKVAKAWNITGPFNMQIIKAKDPEGGEDQLKIIECNLRASRSFPFVSKVLGTNFIDVATKALVGEQVPDPTDLMAVKRDYLATKVPQFSWTRLAGADPFLGVEMASTGEMACFGKDLVDAYWASMQSAMNFRMPEPGEGLLFGGELKQEWLTQIVDYLSPLGYKLFAADDEVKQFLESTSKNKVTVEVIEFPKDDKRALRDVFKKYDIRGVFNLALARGKTVWDTDYVMRRNAVDFGVPLFMEPQTAILFAQCMSEKLPRPEGIPSEVRRWSEFLKGKPL</sequence>
<feature type="domain" description="ATP-grasp" evidence="27">
    <location>
        <begin position="238"/>
        <end position="430"/>
    </location>
</feature>
<dbReference type="Gene3D" id="3.30.1490.20">
    <property type="entry name" value="ATP-grasp fold, A domain"/>
    <property type="match status" value="1"/>
</dbReference>
<dbReference type="InterPro" id="IPR036914">
    <property type="entry name" value="MGS-like_dom_sf"/>
</dbReference>
<keyword evidence="30" id="KW-1185">Reference proteome</keyword>
<name>A0A2P5HWG2_DIAHE</name>
<evidence type="ECO:0000256" key="20">
    <source>
        <dbReference type="ARBA" id="ARBA00044249"/>
    </source>
</evidence>